<keyword evidence="4 10" id="KW-0067">ATP-binding</keyword>
<accession>M1MI47</accession>
<keyword evidence="2 7" id="KW-0812">Transmembrane</keyword>
<dbReference type="GO" id="GO:0005524">
    <property type="term" value="F:ATP binding"/>
    <property type="evidence" value="ECO:0007669"/>
    <property type="project" value="UniProtKB-KW"/>
</dbReference>
<evidence type="ECO:0000256" key="3">
    <source>
        <dbReference type="ARBA" id="ARBA00022741"/>
    </source>
</evidence>
<dbReference type="KEGG" id="csr:Cspa_c38440"/>
<keyword evidence="6 7" id="KW-0472">Membrane</keyword>
<dbReference type="PROSITE" id="PS50893">
    <property type="entry name" value="ABC_TRANSPORTER_2"/>
    <property type="match status" value="1"/>
</dbReference>
<organism evidence="10 11">
    <name type="scientific">Clostridium saccharoperbutylacetonicum N1-4(HMT)</name>
    <dbReference type="NCBI Taxonomy" id="931276"/>
    <lineage>
        <taxon>Bacteria</taxon>
        <taxon>Bacillati</taxon>
        <taxon>Bacillota</taxon>
        <taxon>Clostridia</taxon>
        <taxon>Eubacteriales</taxon>
        <taxon>Clostridiaceae</taxon>
        <taxon>Clostridium</taxon>
    </lineage>
</organism>
<protein>
    <submittedName>
        <fullName evidence="10">ATP-binding/permease protein CydC</fullName>
    </submittedName>
</protein>
<dbReference type="Pfam" id="PF00005">
    <property type="entry name" value="ABC_tran"/>
    <property type="match status" value="1"/>
</dbReference>
<feature type="transmembrane region" description="Helical" evidence="7">
    <location>
        <begin position="272"/>
        <end position="290"/>
    </location>
</feature>
<keyword evidence="3" id="KW-0547">Nucleotide-binding</keyword>
<dbReference type="GO" id="GO:0016887">
    <property type="term" value="F:ATP hydrolysis activity"/>
    <property type="evidence" value="ECO:0007669"/>
    <property type="project" value="InterPro"/>
</dbReference>
<dbReference type="AlphaFoldDB" id="M1MI47"/>
<dbReference type="RefSeq" id="WP_015393917.1">
    <property type="nucleotide sequence ID" value="NC_020291.1"/>
</dbReference>
<feature type="transmembrane region" description="Helical" evidence="7">
    <location>
        <begin position="55"/>
        <end position="72"/>
    </location>
</feature>
<dbReference type="Gene3D" id="3.40.50.300">
    <property type="entry name" value="P-loop containing nucleotide triphosphate hydrolases"/>
    <property type="match status" value="1"/>
</dbReference>
<dbReference type="PROSITE" id="PS50929">
    <property type="entry name" value="ABC_TM1F"/>
    <property type="match status" value="1"/>
</dbReference>
<evidence type="ECO:0000313" key="11">
    <source>
        <dbReference type="Proteomes" id="UP000011728"/>
    </source>
</evidence>
<dbReference type="Pfam" id="PF00664">
    <property type="entry name" value="ABC_membrane"/>
    <property type="match status" value="1"/>
</dbReference>
<feature type="domain" description="ABC transmembrane type-1" evidence="9">
    <location>
        <begin position="21"/>
        <end position="304"/>
    </location>
</feature>
<evidence type="ECO:0000256" key="1">
    <source>
        <dbReference type="ARBA" id="ARBA00004651"/>
    </source>
</evidence>
<dbReference type="PATRIC" id="fig|931276.5.peg.3876"/>
<sequence>MRILKVMNSLMKRQFFFVICSLIMGGFTILCNVGLLSTSAVLISRAALHPDVLDLMVLIVGVRFFGIFRGVFRYFERILSHDATFRILSSIRQWFYKNFNENYSEKRKFKTGDIYTKIVTDVDKLREFYLRGLYPLIIAILTGVATGLFIASFSINLAWTYGIGYILTGFILPILIYKLNNNFLEEERKLNKSINLMLLDSLKGIIEINIYPLKNEFAEEFNYLSKRLTHIQKKKNLINIFGTNLNSLMGTILMGLALIIAAPLVINGELEGIYYAMLPLTVIASLEALIPMNMVMYKFKETYESGENIFAVIESSHINNSNEFEKIQNYDLSVKNLSIYDNDTDAFIINNLSFELPYKKKVAIVGVSGSGKSTILKALLGFIKYREGEILIGGEYYKNMSIDDIREAFTAIEQNPYVFNTTIKENLLIAKKEASESEILSLLDKFEILDLIKNNEKGLDTLLGQFGYNISGGEKQRLMLVRALLKPSEILLLDEPTSNLDIELEEKIVKAIHEEIHNKSCIWVTHRLVQMDKFHEIIVLDKGQVMERGTHKELIDNKGMYYKLWNLQNDYLHL</sequence>
<dbReference type="PANTHER" id="PTHR24221:SF653">
    <property type="entry name" value="TRANSPORT ATP-BINDING PROTEIN CYDC"/>
    <property type="match status" value="1"/>
</dbReference>
<dbReference type="InterPro" id="IPR014223">
    <property type="entry name" value="ABC_CydC/D"/>
</dbReference>
<reference evidence="10 11" key="1">
    <citation type="submission" date="2013-02" db="EMBL/GenBank/DDBJ databases">
        <title>Genome sequence of Clostridium saccharoperbutylacetonicum N1-4(HMT).</title>
        <authorList>
            <person name="Poehlein A."/>
            <person name="Daniel R."/>
        </authorList>
    </citation>
    <scope>NUCLEOTIDE SEQUENCE [LARGE SCALE GENOMIC DNA]</scope>
    <source>
        <strain evidence="11">N1-4(HMT)</strain>
    </source>
</reference>
<evidence type="ECO:0000256" key="7">
    <source>
        <dbReference type="SAM" id="Phobius"/>
    </source>
</evidence>
<dbReference type="PROSITE" id="PS00211">
    <property type="entry name" value="ABC_TRANSPORTER_1"/>
    <property type="match status" value="1"/>
</dbReference>
<dbReference type="HOGENOM" id="CLU_000604_84_9_9"/>
<dbReference type="Gene3D" id="1.20.1560.10">
    <property type="entry name" value="ABC transporter type 1, transmembrane domain"/>
    <property type="match status" value="1"/>
</dbReference>
<feature type="transmembrane region" description="Helical" evidence="7">
    <location>
        <begin position="237"/>
        <end position="266"/>
    </location>
</feature>
<dbReference type="GO" id="GO:0005886">
    <property type="term" value="C:plasma membrane"/>
    <property type="evidence" value="ECO:0007669"/>
    <property type="project" value="UniProtKB-SubCell"/>
</dbReference>
<dbReference type="SMART" id="SM00382">
    <property type="entry name" value="AAA"/>
    <property type="match status" value="1"/>
</dbReference>
<feature type="transmembrane region" description="Helical" evidence="7">
    <location>
        <begin position="133"/>
        <end position="153"/>
    </location>
</feature>
<feature type="transmembrane region" description="Helical" evidence="7">
    <location>
        <begin position="15"/>
        <end position="43"/>
    </location>
</feature>
<comment type="subcellular location">
    <subcellularLocation>
        <location evidence="1">Cell membrane</location>
        <topology evidence="1">Multi-pass membrane protein</topology>
    </subcellularLocation>
</comment>
<feature type="transmembrane region" description="Helical" evidence="7">
    <location>
        <begin position="159"/>
        <end position="179"/>
    </location>
</feature>
<keyword evidence="5 7" id="KW-1133">Transmembrane helix</keyword>
<name>M1MI47_9CLOT</name>
<dbReference type="GO" id="GO:0045454">
    <property type="term" value="P:cell redox homeostasis"/>
    <property type="evidence" value="ECO:0007669"/>
    <property type="project" value="InterPro"/>
</dbReference>
<evidence type="ECO:0000256" key="5">
    <source>
        <dbReference type="ARBA" id="ARBA00022989"/>
    </source>
</evidence>
<dbReference type="InterPro" id="IPR011527">
    <property type="entry name" value="ABC1_TM_dom"/>
</dbReference>
<dbReference type="SUPFAM" id="SSF90123">
    <property type="entry name" value="ABC transporter transmembrane region"/>
    <property type="match status" value="1"/>
</dbReference>
<dbReference type="STRING" id="36745.CLSAP_36180"/>
<dbReference type="eggNOG" id="COG4987">
    <property type="taxonomic scope" value="Bacteria"/>
</dbReference>
<evidence type="ECO:0000256" key="4">
    <source>
        <dbReference type="ARBA" id="ARBA00022840"/>
    </source>
</evidence>
<dbReference type="GO" id="GO:0034040">
    <property type="term" value="F:ATPase-coupled lipid transmembrane transporter activity"/>
    <property type="evidence" value="ECO:0007669"/>
    <property type="project" value="TreeGrafter"/>
</dbReference>
<dbReference type="Proteomes" id="UP000011728">
    <property type="component" value="Chromosome"/>
</dbReference>
<dbReference type="GO" id="GO:0140359">
    <property type="term" value="F:ABC-type transporter activity"/>
    <property type="evidence" value="ECO:0007669"/>
    <property type="project" value="InterPro"/>
</dbReference>
<evidence type="ECO:0000259" key="8">
    <source>
        <dbReference type="PROSITE" id="PS50893"/>
    </source>
</evidence>
<feature type="domain" description="ABC transporter" evidence="8">
    <location>
        <begin position="332"/>
        <end position="567"/>
    </location>
</feature>
<evidence type="ECO:0000256" key="2">
    <source>
        <dbReference type="ARBA" id="ARBA00022692"/>
    </source>
</evidence>
<keyword evidence="11" id="KW-1185">Reference proteome</keyword>
<dbReference type="OrthoDB" id="2328604at2"/>
<dbReference type="InterPro" id="IPR017871">
    <property type="entry name" value="ABC_transporter-like_CS"/>
</dbReference>
<dbReference type="GO" id="GO:0034775">
    <property type="term" value="P:glutathione transmembrane transport"/>
    <property type="evidence" value="ECO:0007669"/>
    <property type="project" value="InterPro"/>
</dbReference>
<dbReference type="InterPro" id="IPR036640">
    <property type="entry name" value="ABC1_TM_sf"/>
</dbReference>
<dbReference type="InterPro" id="IPR027417">
    <property type="entry name" value="P-loop_NTPase"/>
</dbReference>
<evidence type="ECO:0000313" key="10">
    <source>
        <dbReference type="EMBL" id="AGF57604.1"/>
    </source>
</evidence>
<dbReference type="InterPro" id="IPR003593">
    <property type="entry name" value="AAA+_ATPase"/>
</dbReference>
<evidence type="ECO:0000256" key="6">
    <source>
        <dbReference type="ARBA" id="ARBA00023136"/>
    </source>
</evidence>
<evidence type="ECO:0000259" key="9">
    <source>
        <dbReference type="PROSITE" id="PS50929"/>
    </source>
</evidence>
<dbReference type="InterPro" id="IPR039421">
    <property type="entry name" value="Type_1_exporter"/>
</dbReference>
<dbReference type="InterPro" id="IPR003439">
    <property type="entry name" value="ABC_transporter-like_ATP-bd"/>
</dbReference>
<dbReference type="SUPFAM" id="SSF52540">
    <property type="entry name" value="P-loop containing nucleoside triphosphate hydrolases"/>
    <property type="match status" value="1"/>
</dbReference>
<dbReference type="PANTHER" id="PTHR24221">
    <property type="entry name" value="ATP-BINDING CASSETTE SUB-FAMILY B"/>
    <property type="match status" value="1"/>
</dbReference>
<gene>
    <name evidence="10" type="primary">cydC1</name>
    <name evidence="10" type="ORF">Cspa_c38440</name>
</gene>
<proteinExistence type="predicted"/>
<dbReference type="EMBL" id="CP004121">
    <property type="protein sequence ID" value="AGF57604.1"/>
    <property type="molecule type" value="Genomic_DNA"/>
</dbReference>
<dbReference type="NCBIfam" id="TIGR02868">
    <property type="entry name" value="CydC"/>
    <property type="match status" value="1"/>
</dbReference>